<keyword evidence="1" id="KW-0614">Plasmid</keyword>
<gene>
    <name evidence="1" type="ORF">FFM53_029135</name>
</gene>
<keyword evidence="2" id="KW-1185">Reference proteome</keyword>
<evidence type="ECO:0000313" key="2">
    <source>
        <dbReference type="Proteomes" id="UP000305673"/>
    </source>
</evidence>
<dbReference type="Proteomes" id="UP000305673">
    <property type="component" value="Plasmid pPR12A201"/>
</dbReference>
<accession>A0ABX6PP59</accession>
<reference evidence="1 2" key="1">
    <citation type="submission" date="2020-05" db="EMBL/GenBank/DDBJ databases">
        <title>Genome sequences of pea root nodulating Rhizobium spp.</title>
        <authorList>
            <person name="Rahi P."/>
        </authorList>
    </citation>
    <scope>NUCLEOTIDE SEQUENCE [LARGE SCALE GENOMIC DNA]</scope>
    <source>
        <strain evidence="2">JKLM 12A2</strain>
        <plasmid evidence="1 2">pPR12A201</plasmid>
    </source>
</reference>
<proteinExistence type="predicted"/>
<evidence type="ECO:0000313" key="1">
    <source>
        <dbReference type="EMBL" id="QKK20455.1"/>
    </source>
</evidence>
<name>A0ABX6PP59_9HYPH</name>
<sequence>MRALEISDNVIEKAVLLIPEALVSSPRPGHGGSDGKKVLEELCRQILIHRTFQRQFDRHCHQVQCVHCHPGGPVRLIDGASIRHLLGPVERANIVQAEETSPEQVPFAIIPAIDPPCEVQAELVQHALEKIEVSAPLAAFAFGRPAKQPTHARED</sequence>
<geneLocation type="plasmid" evidence="1 2">
    <name>pPR12A201</name>
</geneLocation>
<dbReference type="EMBL" id="CP054022">
    <property type="protein sequence ID" value="QKK20455.1"/>
    <property type="molecule type" value="Genomic_DNA"/>
</dbReference>
<organism evidence="1 2">
    <name type="scientific">Rhizobium indicum</name>
    <dbReference type="NCBI Taxonomy" id="2583231"/>
    <lineage>
        <taxon>Bacteria</taxon>
        <taxon>Pseudomonadati</taxon>
        <taxon>Pseudomonadota</taxon>
        <taxon>Alphaproteobacteria</taxon>
        <taxon>Hyphomicrobiales</taxon>
        <taxon>Rhizobiaceae</taxon>
        <taxon>Rhizobium/Agrobacterium group</taxon>
        <taxon>Rhizobium</taxon>
    </lineage>
</organism>
<protein>
    <submittedName>
        <fullName evidence="1">Uncharacterized protein</fullName>
    </submittedName>
</protein>